<keyword evidence="5 9" id="KW-0472">Membrane</keyword>
<dbReference type="AlphaFoldDB" id="A0A7R9M744"/>
<dbReference type="GO" id="GO:0005886">
    <property type="term" value="C:plasma membrane"/>
    <property type="evidence" value="ECO:0007669"/>
    <property type="project" value="TreeGrafter"/>
</dbReference>
<evidence type="ECO:0000256" key="4">
    <source>
        <dbReference type="ARBA" id="ARBA00023040"/>
    </source>
</evidence>
<keyword evidence="11" id="KW-1185">Reference proteome</keyword>
<evidence type="ECO:0000256" key="6">
    <source>
        <dbReference type="ARBA" id="ARBA00023157"/>
    </source>
</evidence>
<keyword evidence="8" id="KW-0807">Transducer</keyword>
<sequence length="236" mass="26255">MEMEDNMDLTGSSFINVTLAFWTNENGLAVPPQALHRQPDNENSQLLDSLKDANSYEKHSNQVLNTNSGQNSLSDTSGRKEPAFQRLISSLLSDQFVAIKDGPKLKDNDNMSGSLAANVSHITKRVIDNLTDITNDTFLCSPSELASNECIWGNITGADNSTVLPTTPRPDRVYWALFLVILPILALFGNILVILRERTLQTVTNWFIVSLAFADLFVTIPMSHNYRVWAIKALSR</sequence>
<evidence type="ECO:0008006" key="12">
    <source>
        <dbReference type="Google" id="ProtNLM"/>
    </source>
</evidence>
<accession>A0A7R9M744</accession>
<protein>
    <recommendedName>
        <fullName evidence="12">Dopamine D2-like receptor</fullName>
    </recommendedName>
</protein>
<reference evidence="10" key="1">
    <citation type="submission" date="2020-11" db="EMBL/GenBank/DDBJ databases">
        <authorList>
            <person name="Tran Van P."/>
        </authorList>
    </citation>
    <scope>NUCLEOTIDE SEQUENCE</scope>
</reference>
<keyword evidence="6" id="KW-1015">Disulfide bond</keyword>
<evidence type="ECO:0000256" key="1">
    <source>
        <dbReference type="ARBA" id="ARBA00004141"/>
    </source>
</evidence>
<dbReference type="SUPFAM" id="SSF81321">
    <property type="entry name" value="Family A G protein-coupled receptor-like"/>
    <property type="match status" value="1"/>
</dbReference>
<dbReference type="EMBL" id="OC923421">
    <property type="protein sequence ID" value="CAD7654836.1"/>
    <property type="molecule type" value="Genomic_DNA"/>
</dbReference>
<dbReference type="InterPro" id="IPR000276">
    <property type="entry name" value="GPCR_Rhodpsn"/>
</dbReference>
<evidence type="ECO:0000313" key="10">
    <source>
        <dbReference type="EMBL" id="CAD7654836.1"/>
    </source>
</evidence>
<feature type="transmembrane region" description="Helical" evidence="9">
    <location>
        <begin position="207"/>
        <end position="226"/>
    </location>
</feature>
<keyword evidence="3 9" id="KW-1133">Transmembrane helix</keyword>
<dbReference type="PRINTS" id="PR00237">
    <property type="entry name" value="GPCRRHODOPSN"/>
</dbReference>
<evidence type="ECO:0000256" key="7">
    <source>
        <dbReference type="ARBA" id="ARBA00023170"/>
    </source>
</evidence>
<evidence type="ECO:0000256" key="5">
    <source>
        <dbReference type="ARBA" id="ARBA00023136"/>
    </source>
</evidence>
<dbReference type="PANTHER" id="PTHR24248:SF125">
    <property type="entry name" value="DOPAMINE D2-LIKE RECEPTOR"/>
    <property type="match status" value="1"/>
</dbReference>
<evidence type="ECO:0000256" key="8">
    <source>
        <dbReference type="ARBA" id="ARBA00023224"/>
    </source>
</evidence>
<evidence type="ECO:0000256" key="2">
    <source>
        <dbReference type="ARBA" id="ARBA00022692"/>
    </source>
</evidence>
<gene>
    <name evidence="10" type="ORF">ONB1V03_LOCUS11481</name>
</gene>
<evidence type="ECO:0000256" key="3">
    <source>
        <dbReference type="ARBA" id="ARBA00022989"/>
    </source>
</evidence>
<evidence type="ECO:0000313" key="11">
    <source>
        <dbReference type="Proteomes" id="UP000728032"/>
    </source>
</evidence>
<proteinExistence type="predicted"/>
<dbReference type="GO" id="GO:0004930">
    <property type="term" value="F:G protein-coupled receptor activity"/>
    <property type="evidence" value="ECO:0007669"/>
    <property type="project" value="UniProtKB-KW"/>
</dbReference>
<keyword evidence="7" id="KW-0675">Receptor</keyword>
<dbReference type="GO" id="GO:0045202">
    <property type="term" value="C:synapse"/>
    <property type="evidence" value="ECO:0007669"/>
    <property type="project" value="GOC"/>
</dbReference>
<dbReference type="PANTHER" id="PTHR24248">
    <property type="entry name" value="ADRENERGIC RECEPTOR-RELATED G-PROTEIN COUPLED RECEPTOR"/>
    <property type="match status" value="1"/>
</dbReference>
<dbReference type="EMBL" id="CAJPVJ010008596">
    <property type="protein sequence ID" value="CAG2172023.1"/>
    <property type="molecule type" value="Genomic_DNA"/>
</dbReference>
<comment type="subcellular location">
    <subcellularLocation>
        <location evidence="1">Membrane</location>
        <topology evidence="1">Multi-pass membrane protein</topology>
    </subcellularLocation>
</comment>
<keyword evidence="4" id="KW-0297">G-protein coupled receptor</keyword>
<dbReference type="GO" id="GO:0001591">
    <property type="term" value="F:dopamine neurotransmitter receptor activity, coupled via Gi/Go"/>
    <property type="evidence" value="ECO:0007669"/>
    <property type="project" value="TreeGrafter"/>
</dbReference>
<evidence type="ECO:0000256" key="9">
    <source>
        <dbReference type="SAM" id="Phobius"/>
    </source>
</evidence>
<feature type="transmembrane region" description="Helical" evidence="9">
    <location>
        <begin position="173"/>
        <end position="195"/>
    </location>
</feature>
<dbReference type="Proteomes" id="UP000728032">
    <property type="component" value="Unassembled WGS sequence"/>
</dbReference>
<keyword evidence="2 9" id="KW-0812">Transmembrane</keyword>
<dbReference type="OrthoDB" id="6508704at2759"/>
<dbReference type="Gene3D" id="1.20.1070.10">
    <property type="entry name" value="Rhodopsin 7-helix transmembrane proteins"/>
    <property type="match status" value="1"/>
</dbReference>
<organism evidence="10">
    <name type="scientific">Oppiella nova</name>
    <dbReference type="NCBI Taxonomy" id="334625"/>
    <lineage>
        <taxon>Eukaryota</taxon>
        <taxon>Metazoa</taxon>
        <taxon>Ecdysozoa</taxon>
        <taxon>Arthropoda</taxon>
        <taxon>Chelicerata</taxon>
        <taxon>Arachnida</taxon>
        <taxon>Acari</taxon>
        <taxon>Acariformes</taxon>
        <taxon>Sarcoptiformes</taxon>
        <taxon>Oribatida</taxon>
        <taxon>Brachypylina</taxon>
        <taxon>Oppioidea</taxon>
        <taxon>Oppiidae</taxon>
        <taxon>Oppiella</taxon>
    </lineage>
</organism>
<name>A0A7R9M744_9ACAR</name>